<feature type="domain" description="RNA polymerase sigma factor 70 region 4 type 2" evidence="8">
    <location>
        <begin position="121"/>
        <end position="172"/>
    </location>
</feature>
<dbReference type="InterPro" id="IPR036388">
    <property type="entry name" value="WH-like_DNA-bd_sf"/>
</dbReference>
<dbReference type="GO" id="GO:0016987">
    <property type="term" value="F:sigma factor activity"/>
    <property type="evidence" value="ECO:0007669"/>
    <property type="project" value="UniProtKB-KW"/>
</dbReference>
<keyword evidence="5 6" id="KW-0804">Transcription</keyword>
<dbReference type="GO" id="GO:0006352">
    <property type="term" value="P:DNA-templated transcription initiation"/>
    <property type="evidence" value="ECO:0007669"/>
    <property type="project" value="InterPro"/>
</dbReference>
<evidence type="ECO:0000256" key="6">
    <source>
        <dbReference type="RuleBase" id="RU000716"/>
    </source>
</evidence>
<evidence type="ECO:0000259" key="8">
    <source>
        <dbReference type="Pfam" id="PF08281"/>
    </source>
</evidence>
<dbReference type="GO" id="GO:0003677">
    <property type="term" value="F:DNA binding"/>
    <property type="evidence" value="ECO:0007669"/>
    <property type="project" value="UniProtKB-KW"/>
</dbReference>
<comment type="similarity">
    <text evidence="1 6">Belongs to the sigma-70 factor family. ECF subfamily.</text>
</comment>
<dbReference type="RefSeq" id="WP_212773120.1">
    <property type="nucleotide sequence ID" value="NZ_AP024601.1"/>
</dbReference>
<evidence type="ECO:0000259" key="7">
    <source>
        <dbReference type="Pfam" id="PF04542"/>
    </source>
</evidence>
<proteinExistence type="inferred from homology"/>
<dbReference type="NCBIfam" id="TIGR02937">
    <property type="entry name" value="sigma70-ECF"/>
    <property type="match status" value="1"/>
</dbReference>
<dbReference type="EMBL" id="AP024601">
    <property type="protein sequence ID" value="BCU82824.1"/>
    <property type="molecule type" value="Genomic_DNA"/>
</dbReference>
<dbReference type="InterPro" id="IPR039425">
    <property type="entry name" value="RNA_pol_sigma-70-like"/>
</dbReference>
<dbReference type="InterPro" id="IPR007627">
    <property type="entry name" value="RNA_pol_sigma70_r2"/>
</dbReference>
<dbReference type="PANTHER" id="PTHR43133:SF51">
    <property type="entry name" value="RNA POLYMERASE SIGMA FACTOR"/>
    <property type="match status" value="1"/>
</dbReference>
<dbReference type="PANTHER" id="PTHR43133">
    <property type="entry name" value="RNA POLYMERASE ECF-TYPE SIGMA FACTO"/>
    <property type="match status" value="1"/>
</dbReference>
<dbReference type="PROSITE" id="PS01063">
    <property type="entry name" value="SIGMA70_ECF"/>
    <property type="match status" value="1"/>
</dbReference>
<dbReference type="CDD" id="cd06171">
    <property type="entry name" value="Sigma70_r4"/>
    <property type="match status" value="1"/>
</dbReference>
<evidence type="ECO:0000256" key="3">
    <source>
        <dbReference type="ARBA" id="ARBA00023082"/>
    </source>
</evidence>
<dbReference type="InterPro" id="IPR013249">
    <property type="entry name" value="RNA_pol_sigma70_r4_t2"/>
</dbReference>
<dbReference type="Gene3D" id="1.10.1740.10">
    <property type="match status" value="1"/>
</dbReference>
<keyword evidence="3 6" id="KW-0731">Sigma factor</keyword>
<sequence>MDQELYDLITRAKQGDKRAFESLVNRYKRNVYYQAYGMLNDVMEAEDVLQEAFIKAYFSLKELDSIYAFTSWLSRIVYHLCYDRLQKRKKVKTIVIDWLDKRNKQPIDSDSLIEQKQLQIDLHQAMQSLSSEHRAVLLLREIQGLSYKEIAKIMRVPEGTVKSRIHAARLALRNALKKRGDQDGAY</sequence>
<reference evidence="9" key="1">
    <citation type="journal article" date="2013" name="Int. J. Syst. Evol. Microbiol.">
        <title>Polycladomyces abyssicola gen. nov., sp. nov., a thermophilic filamentous bacterium isolated from hemipelagic sediment.</title>
        <authorList>
            <person name="Tsubouchi T."/>
            <person name="Shimane Y."/>
            <person name="Mori K."/>
            <person name="Usui K."/>
            <person name="Hiraki T."/>
            <person name="Tame A."/>
            <person name="Uematsu K."/>
            <person name="Maruyama T."/>
            <person name="Hatada Y."/>
        </authorList>
    </citation>
    <scope>NUCLEOTIDE SEQUENCE</scope>
    <source>
        <strain evidence="9">JIR-001</strain>
    </source>
</reference>
<dbReference type="SUPFAM" id="SSF88946">
    <property type="entry name" value="Sigma2 domain of RNA polymerase sigma factors"/>
    <property type="match status" value="1"/>
</dbReference>
<dbReference type="Pfam" id="PF08281">
    <property type="entry name" value="Sigma70_r4_2"/>
    <property type="match status" value="1"/>
</dbReference>
<dbReference type="Gene3D" id="1.10.10.10">
    <property type="entry name" value="Winged helix-like DNA-binding domain superfamily/Winged helix DNA-binding domain"/>
    <property type="match status" value="1"/>
</dbReference>
<name>A0A8D5UIH4_9BACL</name>
<keyword evidence="4 6" id="KW-0238">DNA-binding</keyword>
<dbReference type="InterPro" id="IPR013324">
    <property type="entry name" value="RNA_pol_sigma_r3/r4-like"/>
</dbReference>
<evidence type="ECO:0000256" key="5">
    <source>
        <dbReference type="ARBA" id="ARBA00023163"/>
    </source>
</evidence>
<protein>
    <recommendedName>
        <fullName evidence="6">RNA polymerase sigma factor</fullName>
    </recommendedName>
</protein>
<organism evidence="9 10">
    <name type="scientific">Polycladomyces abyssicola</name>
    <dbReference type="NCBI Taxonomy" id="1125966"/>
    <lineage>
        <taxon>Bacteria</taxon>
        <taxon>Bacillati</taxon>
        <taxon>Bacillota</taxon>
        <taxon>Bacilli</taxon>
        <taxon>Bacillales</taxon>
        <taxon>Thermoactinomycetaceae</taxon>
        <taxon>Polycladomyces</taxon>
    </lineage>
</organism>
<evidence type="ECO:0000256" key="1">
    <source>
        <dbReference type="ARBA" id="ARBA00010641"/>
    </source>
</evidence>
<keyword evidence="10" id="KW-1185">Reference proteome</keyword>
<dbReference type="GO" id="GO:0006950">
    <property type="term" value="P:response to stress"/>
    <property type="evidence" value="ECO:0007669"/>
    <property type="project" value="UniProtKB-ARBA"/>
</dbReference>
<feature type="domain" description="RNA polymerase sigma-70 region 2" evidence="7">
    <location>
        <begin position="23"/>
        <end position="90"/>
    </location>
</feature>
<dbReference type="InterPro" id="IPR013325">
    <property type="entry name" value="RNA_pol_sigma_r2"/>
</dbReference>
<accession>A0A8D5UIH4</accession>
<dbReference type="AlphaFoldDB" id="A0A8D5UIH4"/>
<evidence type="ECO:0000313" key="9">
    <source>
        <dbReference type="EMBL" id="BCU82824.1"/>
    </source>
</evidence>
<keyword evidence="2 6" id="KW-0805">Transcription regulation</keyword>
<dbReference type="KEGG" id="pabs:JIR001_26070"/>
<dbReference type="InterPro" id="IPR014284">
    <property type="entry name" value="RNA_pol_sigma-70_dom"/>
</dbReference>
<evidence type="ECO:0000256" key="4">
    <source>
        <dbReference type="ARBA" id="ARBA00023125"/>
    </source>
</evidence>
<evidence type="ECO:0000313" key="10">
    <source>
        <dbReference type="Proteomes" id="UP000677436"/>
    </source>
</evidence>
<dbReference type="InterPro" id="IPR000838">
    <property type="entry name" value="RNA_pol_sigma70_ECF_CS"/>
</dbReference>
<dbReference type="Pfam" id="PF04542">
    <property type="entry name" value="Sigma70_r2"/>
    <property type="match status" value="1"/>
</dbReference>
<dbReference type="SUPFAM" id="SSF88659">
    <property type="entry name" value="Sigma3 and sigma4 domains of RNA polymerase sigma factors"/>
    <property type="match status" value="1"/>
</dbReference>
<gene>
    <name evidence="9" type="primary">sigW_2</name>
    <name evidence="9" type="ORF">JIR001_26070</name>
</gene>
<reference evidence="9" key="2">
    <citation type="journal article" date="2021" name="Microbiol. Resour. Announc.">
        <title>Complete Genome Sequence of Polycladomyces abyssicola JIR-001T, Isolated from Hemipelagic Sediment in Deep Seawater.</title>
        <authorList>
            <person name="Tsubouchi T."/>
            <person name="Kaneko Y."/>
        </authorList>
    </citation>
    <scope>NUCLEOTIDE SEQUENCE</scope>
    <source>
        <strain evidence="9">JIR-001</strain>
    </source>
</reference>
<evidence type="ECO:0000256" key="2">
    <source>
        <dbReference type="ARBA" id="ARBA00023015"/>
    </source>
</evidence>
<dbReference type="Proteomes" id="UP000677436">
    <property type="component" value="Chromosome"/>
</dbReference>